<dbReference type="GO" id="GO:0004151">
    <property type="term" value="F:dihydroorotase activity"/>
    <property type="evidence" value="ECO:0007669"/>
    <property type="project" value="TreeGrafter"/>
</dbReference>
<dbReference type="Gene3D" id="1.10.1030.10">
    <property type="entry name" value="Carbamoyl-phosphate synthetase, large subunit oligomerisation domain"/>
    <property type="match status" value="1"/>
</dbReference>
<evidence type="ECO:0000256" key="6">
    <source>
        <dbReference type="ARBA" id="ARBA00022723"/>
    </source>
</evidence>
<dbReference type="Proteomes" id="UP000711488">
    <property type="component" value="Unassembled WGS sequence"/>
</dbReference>
<evidence type="ECO:0000259" key="14">
    <source>
        <dbReference type="PROSITE" id="PS50975"/>
    </source>
</evidence>
<protein>
    <recommendedName>
        <fullName evidence="14">ATP-grasp domain-containing protein</fullName>
    </recommendedName>
</protein>
<evidence type="ECO:0000256" key="10">
    <source>
        <dbReference type="ARBA" id="ARBA00023211"/>
    </source>
</evidence>
<gene>
    <name evidence="15" type="ORF">HAZT_HAZT002270</name>
</gene>
<comment type="catalytic activity">
    <reaction evidence="12">
        <text>hydrogencarbonate + L-glutamine + 2 ATP + H2O = carbamoyl phosphate + L-glutamate + 2 ADP + phosphate + 2 H(+)</text>
        <dbReference type="Rhea" id="RHEA:18633"/>
        <dbReference type="ChEBI" id="CHEBI:15377"/>
        <dbReference type="ChEBI" id="CHEBI:15378"/>
        <dbReference type="ChEBI" id="CHEBI:17544"/>
        <dbReference type="ChEBI" id="CHEBI:29985"/>
        <dbReference type="ChEBI" id="CHEBI:30616"/>
        <dbReference type="ChEBI" id="CHEBI:43474"/>
        <dbReference type="ChEBI" id="CHEBI:58228"/>
        <dbReference type="ChEBI" id="CHEBI:58359"/>
        <dbReference type="ChEBI" id="CHEBI:456216"/>
        <dbReference type="EC" id="6.3.5.5"/>
    </reaction>
</comment>
<dbReference type="PRINTS" id="PR00098">
    <property type="entry name" value="CPSASE"/>
</dbReference>
<keyword evidence="10" id="KW-0464">Manganese</keyword>
<evidence type="ECO:0000256" key="11">
    <source>
        <dbReference type="ARBA" id="ARBA00047359"/>
    </source>
</evidence>
<dbReference type="SMART" id="SM01096">
    <property type="entry name" value="CPSase_L_D3"/>
    <property type="match status" value="1"/>
</dbReference>
<dbReference type="GO" id="GO:0046872">
    <property type="term" value="F:metal ion binding"/>
    <property type="evidence" value="ECO:0007669"/>
    <property type="project" value="UniProtKB-KW"/>
</dbReference>
<dbReference type="PROSITE" id="PS50975">
    <property type="entry name" value="ATP_GRASP"/>
    <property type="match status" value="1"/>
</dbReference>
<dbReference type="PANTHER" id="PTHR11405">
    <property type="entry name" value="CARBAMOYLTRANSFERASE FAMILY MEMBER"/>
    <property type="match status" value="1"/>
</dbReference>
<evidence type="ECO:0000256" key="13">
    <source>
        <dbReference type="PROSITE-ProRule" id="PRU00409"/>
    </source>
</evidence>
<dbReference type="GO" id="GO:0006228">
    <property type="term" value="P:UTP biosynthetic process"/>
    <property type="evidence" value="ECO:0007669"/>
    <property type="project" value="TreeGrafter"/>
</dbReference>
<evidence type="ECO:0000256" key="9">
    <source>
        <dbReference type="ARBA" id="ARBA00022840"/>
    </source>
</evidence>
<name>A0A6A0GW54_HYAAZ</name>
<evidence type="ECO:0000256" key="5">
    <source>
        <dbReference type="ARBA" id="ARBA00022605"/>
    </source>
</evidence>
<dbReference type="FunFam" id="1.10.1030.10:FF:000001">
    <property type="entry name" value="Carbamoyl-phosphate synthase large chain"/>
    <property type="match status" value="1"/>
</dbReference>
<dbReference type="GO" id="GO:0006526">
    <property type="term" value="P:L-arginine biosynthetic process"/>
    <property type="evidence" value="ECO:0007669"/>
    <property type="project" value="UniProtKB-KW"/>
</dbReference>
<reference evidence="15" key="3">
    <citation type="submission" date="2019-06" db="EMBL/GenBank/DDBJ databases">
        <authorList>
            <person name="Poynton C."/>
            <person name="Hasenbein S."/>
            <person name="Benoit J.B."/>
            <person name="Sepulveda M.S."/>
            <person name="Poelchau M.F."/>
            <person name="Murali S.C."/>
            <person name="Chen S."/>
            <person name="Glastad K.M."/>
            <person name="Werren J.H."/>
            <person name="Vineis J.H."/>
            <person name="Bowen J.L."/>
            <person name="Friedrich M."/>
            <person name="Jones J."/>
            <person name="Robertson H.M."/>
            <person name="Feyereisen R."/>
            <person name="Mechler-Hickson A."/>
            <person name="Mathers N."/>
            <person name="Lee C.E."/>
            <person name="Colbourne J.K."/>
            <person name="Biales A."/>
            <person name="Johnston J.S."/>
            <person name="Wellborn G.A."/>
            <person name="Rosendale A.J."/>
            <person name="Cridge A.G."/>
            <person name="Munoz-Torres M.C."/>
            <person name="Bain P.A."/>
            <person name="Manny A.R."/>
            <person name="Major K.M."/>
            <person name="Lambert F.N."/>
            <person name="Vulpe C.D."/>
            <person name="Tuck P."/>
            <person name="Blalock B.J."/>
            <person name="Lin Y.-Y."/>
            <person name="Smith M.E."/>
            <person name="Ochoa-Acuna H."/>
            <person name="Chen M.-J.M."/>
            <person name="Childers C.P."/>
            <person name="Qu J."/>
            <person name="Dugan S."/>
            <person name="Lee S.L."/>
            <person name="Chao H."/>
            <person name="Dinh H."/>
            <person name="Han Y."/>
            <person name="Doddapaneni H."/>
            <person name="Worley K.C."/>
            <person name="Muzny D.M."/>
            <person name="Gibbs R.A."/>
            <person name="Richards S."/>
        </authorList>
    </citation>
    <scope>NUCLEOTIDE SEQUENCE</scope>
    <source>
        <strain evidence="15">HAZT.00-mixed</strain>
        <tissue evidence="15">Whole organism</tissue>
    </source>
</reference>
<comment type="catalytic activity">
    <reaction evidence="11">
        <text>hydrogencarbonate + NH4(+) + 2 ATP = carbamoyl phosphate + 2 ADP + phosphate + 2 H(+)</text>
        <dbReference type="Rhea" id="RHEA:18029"/>
        <dbReference type="ChEBI" id="CHEBI:15378"/>
        <dbReference type="ChEBI" id="CHEBI:17544"/>
        <dbReference type="ChEBI" id="CHEBI:28938"/>
        <dbReference type="ChEBI" id="CHEBI:30616"/>
        <dbReference type="ChEBI" id="CHEBI:43474"/>
        <dbReference type="ChEBI" id="CHEBI:58228"/>
        <dbReference type="ChEBI" id="CHEBI:456216"/>
        <dbReference type="EC" id="6.3.4.16"/>
    </reaction>
</comment>
<dbReference type="GO" id="GO:0005829">
    <property type="term" value="C:cytosol"/>
    <property type="evidence" value="ECO:0007669"/>
    <property type="project" value="TreeGrafter"/>
</dbReference>
<proteinExistence type="inferred from homology"/>
<dbReference type="InterPro" id="IPR005479">
    <property type="entry name" value="CPAse_ATP-bd"/>
</dbReference>
<dbReference type="InterPro" id="IPR005480">
    <property type="entry name" value="CPSase_lsu_oligo"/>
</dbReference>
<dbReference type="Pfam" id="PF02786">
    <property type="entry name" value="CPSase_L_D2"/>
    <property type="match status" value="1"/>
</dbReference>
<evidence type="ECO:0000256" key="12">
    <source>
        <dbReference type="ARBA" id="ARBA00048816"/>
    </source>
</evidence>
<evidence type="ECO:0000313" key="15">
    <source>
        <dbReference type="EMBL" id="KAA0188625.1"/>
    </source>
</evidence>
<dbReference type="GO" id="GO:0004088">
    <property type="term" value="F:carbamoyl-phosphate synthase (glutamine-hydrolyzing) activity"/>
    <property type="evidence" value="ECO:0007669"/>
    <property type="project" value="UniProtKB-EC"/>
</dbReference>
<dbReference type="Gene3D" id="3.30.470.20">
    <property type="entry name" value="ATP-grasp fold, B domain"/>
    <property type="match status" value="1"/>
</dbReference>
<dbReference type="GO" id="GO:0004087">
    <property type="term" value="F:carbamoyl-phosphate synthase (ammonia) activity"/>
    <property type="evidence" value="ECO:0007669"/>
    <property type="project" value="UniProtKB-EC"/>
</dbReference>
<dbReference type="GO" id="GO:0006207">
    <property type="term" value="P:'de novo' pyrimidine nucleobase biosynthetic process"/>
    <property type="evidence" value="ECO:0007669"/>
    <property type="project" value="TreeGrafter"/>
</dbReference>
<sequence length="524" mass="58170">MGIGRSFEEAIQKAIRMMDENLIGFDPYHRAADEKELSQPTDKRLLVLAAALKLDWSLDKLYDLTKIDKWFLYKLKNIIGTYNELESQPSGELPLKLPLSLLTKAKQLGFSDKQIAGAVSSTELAVRTQRQNTNVLPVVKQVDTVAAEWPACTNYLYLTYNGTTSDLAEDPGATMVIGSGVYRIGSSVEFDWCAVQCLRQLRKLGRRTVMVNYNPETVSTDYDECNRLYFDEISFEVVMDIYQIEKPVGIILSMGGQLPNNIAMDLHRQKVRILGTSPESIDGAENRFKFSRMLDGIGISQPRWKELTSLKTAQSFCDEVGFPCLVRPSYVLSGAAMNVANSHKDLEDYLNQATAVSKDCPVVITKFILGAKEIDVDAVAHEGQLICLAVSEHVENAGVHSGDATLVTPPQDLNQETLNKITAICAAIGKHLEVTGPFNMQLIAKDNHLKVIETNLRVSRSFPFVSKTLDYNFVACATRAIVGEPVQPIEVLRGCGRVGVKVPQFSFSRLAGRELCKRRLPTIQ</sequence>
<comment type="similarity">
    <text evidence="2">Belongs to the CarB family.</text>
</comment>
<evidence type="ECO:0000256" key="2">
    <source>
        <dbReference type="ARBA" id="ARBA00009799"/>
    </source>
</evidence>
<dbReference type="FunFam" id="3.30.1490.20:FF:000001">
    <property type="entry name" value="Carbamoyl-phosphate synthase large chain"/>
    <property type="match status" value="1"/>
</dbReference>
<dbReference type="InterPro" id="IPR016185">
    <property type="entry name" value="PreATP-grasp_dom_sf"/>
</dbReference>
<dbReference type="InterPro" id="IPR011761">
    <property type="entry name" value="ATP-grasp"/>
</dbReference>
<dbReference type="AlphaFoldDB" id="A0A6A0GW54"/>
<dbReference type="GO" id="GO:0004070">
    <property type="term" value="F:aspartate carbamoyltransferase activity"/>
    <property type="evidence" value="ECO:0007669"/>
    <property type="project" value="TreeGrafter"/>
</dbReference>
<dbReference type="Gene3D" id="3.30.1490.20">
    <property type="entry name" value="ATP-grasp fold, A domain"/>
    <property type="match status" value="1"/>
</dbReference>
<reference evidence="15" key="1">
    <citation type="submission" date="2014-08" db="EMBL/GenBank/DDBJ databases">
        <authorList>
            <person name="Murali S."/>
            <person name="Richards S."/>
            <person name="Bandaranaike D."/>
            <person name="Bellair M."/>
            <person name="Blankenburg K."/>
            <person name="Chao H."/>
            <person name="Dinh H."/>
            <person name="Doddapaneni H."/>
            <person name="Dugan-Rocha S."/>
            <person name="Elkadiri S."/>
            <person name="Gnanaolivu R."/>
            <person name="Hughes D."/>
            <person name="Lee S."/>
            <person name="Li M."/>
            <person name="Ming W."/>
            <person name="Munidasa M."/>
            <person name="Muniz J."/>
            <person name="Nguyen L."/>
            <person name="Osuji N."/>
            <person name="Pu L.-L."/>
            <person name="Puazo M."/>
            <person name="Skinner E."/>
            <person name="Qu C."/>
            <person name="Quiroz J."/>
            <person name="Raj R."/>
            <person name="Weissenberger G."/>
            <person name="Xin Y."/>
            <person name="Zou X."/>
            <person name="Han Y."/>
            <person name="Worley K."/>
            <person name="Muzny D."/>
            <person name="Gibbs R."/>
        </authorList>
    </citation>
    <scope>NUCLEOTIDE SEQUENCE</scope>
    <source>
        <strain evidence="15">HAZT.00-mixed</strain>
        <tissue evidence="15">Whole organism</tissue>
    </source>
</reference>
<accession>A0A6A0GW54</accession>
<dbReference type="InterPro" id="IPR013815">
    <property type="entry name" value="ATP_grasp_subdomain_1"/>
</dbReference>
<evidence type="ECO:0000256" key="3">
    <source>
        <dbReference type="ARBA" id="ARBA00022571"/>
    </source>
</evidence>
<evidence type="ECO:0000256" key="4">
    <source>
        <dbReference type="ARBA" id="ARBA00022598"/>
    </source>
</evidence>
<evidence type="ECO:0000256" key="7">
    <source>
        <dbReference type="ARBA" id="ARBA00022737"/>
    </source>
</evidence>
<keyword evidence="9 13" id="KW-0067">ATP-binding</keyword>
<keyword evidence="8 13" id="KW-0547">Nucleotide-binding</keyword>
<dbReference type="GO" id="GO:0006541">
    <property type="term" value="P:glutamine metabolic process"/>
    <property type="evidence" value="ECO:0007669"/>
    <property type="project" value="TreeGrafter"/>
</dbReference>
<organism evidence="15">
    <name type="scientific">Hyalella azteca</name>
    <name type="common">Amphipod</name>
    <dbReference type="NCBI Taxonomy" id="294128"/>
    <lineage>
        <taxon>Eukaryota</taxon>
        <taxon>Metazoa</taxon>
        <taxon>Ecdysozoa</taxon>
        <taxon>Arthropoda</taxon>
        <taxon>Crustacea</taxon>
        <taxon>Multicrustacea</taxon>
        <taxon>Malacostraca</taxon>
        <taxon>Eumalacostraca</taxon>
        <taxon>Peracarida</taxon>
        <taxon>Amphipoda</taxon>
        <taxon>Senticaudata</taxon>
        <taxon>Talitrida</taxon>
        <taxon>Talitroidea</taxon>
        <taxon>Hyalellidae</taxon>
        <taxon>Hyalella</taxon>
    </lineage>
</organism>
<reference evidence="15" key="2">
    <citation type="journal article" date="2018" name="Environ. Sci. Technol.">
        <title>The Toxicogenome of Hyalella azteca: A Model for Sediment Ecotoxicology and Evolutionary Toxicology.</title>
        <authorList>
            <person name="Poynton H.C."/>
            <person name="Hasenbein S."/>
            <person name="Benoit J.B."/>
            <person name="Sepulveda M.S."/>
            <person name="Poelchau M.F."/>
            <person name="Hughes D.S.T."/>
            <person name="Murali S.C."/>
            <person name="Chen S."/>
            <person name="Glastad K.M."/>
            <person name="Goodisman M.A.D."/>
            <person name="Werren J.H."/>
            <person name="Vineis J.H."/>
            <person name="Bowen J.L."/>
            <person name="Friedrich M."/>
            <person name="Jones J."/>
            <person name="Robertson H.M."/>
            <person name="Feyereisen R."/>
            <person name="Mechler-Hickson A."/>
            <person name="Mathers N."/>
            <person name="Lee C.E."/>
            <person name="Colbourne J.K."/>
            <person name="Biales A."/>
            <person name="Johnston J.S."/>
            <person name="Wellborn G.A."/>
            <person name="Rosendale A.J."/>
            <person name="Cridge A.G."/>
            <person name="Munoz-Torres M.C."/>
            <person name="Bain P.A."/>
            <person name="Manny A.R."/>
            <person name="Major K.M."/>
            <person name="Lambert F.N."/>
            <person name="Vulpe C.D."/>
            <person name="Tuck P."/>
            <person name="Blalock B.J."/>
            <person name="Lin Y.Y."/>
            <person name="Smith M.E."/>
            <person name="Ochoa-Acuna H."/>
            <person name="Chen M.M."/>
            <person name="Childers C.P."/>
            <person name="Qu J."/>
            <person name="Dugan S."/>
            <person name="Lee S.L."/>
            <person name="Chao H."/>
            <person name="Dinh H."/>
            <person name="Han Y."/>
            <person name="Doddapaneni H."/>
            <person name="Worley K.C."/>
            <person name="Muzny D.M."/>
            <person name="Gibbs R.A."/>
            <person name="Richards S."/>
        </authorList>
    </citation>
    <scope>NUCLEOTIDE SEQUENCE</scope>
    <source>
        <strain evidence="15">HAZT.00-mixed</strain>
        <tissue evidence="15">Whole organism</tissue>
    </source>
</reference>
<dbReference type="PROSITE" id="PS00866">
    <property type="entry name" value="CPSASE_1"/>
    <property type="match status" value="1"/>
</dbReference>
<dbReference type="Pfam" id="PF02787">
    <property type="entry name" value="CPSase_L_D3"/>
    <property type="match status" value="1"/>
</dbReference>
<dbReference type="SUPFAM" id="SSF48108">
    <property type="entry name" value="Carbamoyl phosphate synthetase, large subunit connection domain"/>
    <property type="match status" value="1"/>
</dbReference>
<dbReference type="GO" id="GO:0019240">
    <property type="term" value="P:citrulline biosynthetic process"/>
    <property type="evidence" value="ECO:0007669"/>
    <property type="project" value="TreeGrafter"/>
</dbReference>
<dbReference type="PANTHER" id="PTHR11405:SF5">
    <property type="entry name" value="CAD PROTEIN"/>
    <property type="match status" value="1"/>
</dbReference>
<keyword evidence="5" id="KW-0028">Amino-acid biosynthesis</keyword>
<dbReference type="InterPro" id="IPR036897">
    <property type="entry name" value="CarbamoylP_synth_lsu_oligo_sf"/>
</dbReference>
<dbReference type="Pfam" id="PF25596">
    <property type="entry name" value="CPSase_L_D1"/>
    <property type="match status" value="1"/>
</dbReference>
<dbReference type="SUPFAM" id="SSF56059">
    <property type="entry name" value="Glutathione synthetase ATP-binding domain-like"/>
    <property type="match status" value="1"/>
</dbReference>
<keyword evidence="7" id="KW-0677">Repeat</keyword>
<dbReference type="GO" id="GO:0005524">
    <property type="term" value="F:ATP binding"/>
    <property type="evidence" value="ECO:0007669"/>
    <property type="project" value="UniProtKB-UniRule"/>
</dbReference>
<dbReference type="FunFam" id="3.30.470.20:FF:000026">
    <property type="entry name" value="Carbamoyl-phosphate synthase large chain"/>
    <property type="match status" value="1"/>
</dbReference>
<dbReference type="FunFam" id="3.40.50.20:FF:000002">
    <property type="entry name" value="Carbamoyl-phosphate synthase large chain"/>
    <property type="match status" value="1"/>
</dbReference>
<comment type="caution">
    <text evidence="15">The sequence shown here is derived from an EMBL/GenBank/DDBJ whole genome shotgun (WGS) entry which is preliminary data.</text>
</comment>
<dbReference type="InterPro" id="IPR005483">
    <property type="entry name" value="CPSase_dom"/>
</dbReference>
<keyword evidence="6" id="KW-0479">Metal-binding</keyword>
<keyword evidence="3" id="KW-0055">Arginine biosynthesis</keyword>
<evidence type="ECO:0000256" key="8">
    <source>
        <dbReference type="ARBA" id="ARBA00022741"/>
    </source>
</evidence>
<dbReference type="InterPro" id="IPR058047">
    <property type="entry name" value="CPSase_preATP-grasp"/>
</dbReference>
<evidence type="ECO:0000256" key="1">
    <source>
        <dbReference type="ARBA" id="ARBA00005077"/>
    </source>
</evidence>
<dbReference type="Gene3D" id="3.40.50.20">
    <property type="match status" value="1"/>
</dbReference>
<comment type="pathway">
    <text evidence="1">Amino-acid biosynthesis; L-arginine biosynthesis; carbamoyl phosphate from bicarbonate: step 1/1.</text>
</comment>
<dbReference type="SUPFAM" id="SSF52440">
    <property type="entry name" value="PreATP-grasp domain"/>
    <property type="match status" value="1"/>
</dbReference>
<feature type="domain" description="ATP-grasp" evidence="14">
    <location>
        <begin position="291"/>
        <end position="482"/>
    </location>
</feature>
<keyword evidence="4" id="KW-0436">Ligase</keyword>
<dbReference type="EMBL" id="JQDR03014130">
    <property type="protein sequence ID" value="KAA0188625.1"/>
    <property type="molecule type" value="Genomic_DNA"/>
</dbReference>